<dbReference type="SUPFAM" id="SSF51735">
    <property type="entry name" value="NAD(P)-binding Rossmann-fold domains"/>
    <property type="match status" value="1"/>
</dbReference>
<dbReference type="eggNOG" id="COG0451">
    <property type="taxonomic scope" value="Bacteria"/>
</dbReference>
<evidence type="ECO:0000259" key="1">
    <source>
        <dbReference type="Pfam" id="PF01370"/>
    </source>
</evidence>
<evidence type="ECO:0000313" key="3">
    <source>
        <dbReference type="Proteomes" id="UP000001225"/>
    </source>
</evidence>
<sequence length="295" mass="31520">MTGASGYIGQALLRQACERGHQVAVYTRRPTESGGIATLPFGAPIPDDFRQADALINLAGRAHTTDAGDGRDAFDEANHQLPVRLAEQARLAGVRRFVQVSSIGVHGNASALALTESSPLAPDTPYTRSKVRGEQALHALFAATPQALAIVRPPMVYGPGCPGNFARLRRLLQTGLPLPFGAADARRSFIFVDNLVDLLLHCAAHPNGHGVYVAGDGSDYAVPQLLRAMGRELGRPARLFPVPPACLRGAALLVGLRREMDSLTRSLLVDWTHARTTLAWTPPIDPETALRLALA</sequence>
<dbReference type="KEGG" id="bpt:Bpet4836"/>
<dbReference type="PANTHER" id="PTHR48079:SF6">
    <property type="entry name" value="NAD(P)-BINDING DOMAIN-CONTAINING PROTEIN-RELATED"/>
    <property type="match status" value="1"/>
</dbReference>
<gene>
    <name evidence="2" type="ordered locus">Bpet4836</name>
</gene>
<dbReference type="InterPro" id="IPR036291">
    <property type="entry name" value="NAD(P)-bd_dom_sf"/>
</dbReference>
<dbReference type="GO" id="GO:0004029">
    <property type="term" value="F:aldehyde dehydrogenase (NAD+) activity"/>
    <property type="evidence" value="ECO:0007669"/>
    <property type="project" value="TreeGrafter"/>
</dbReference>
<dbReference type="EMBL" id="AM902716">
    <property type="protein sequence ID" value="CAP45188.1"/>
    <property type="molecule type" value="Genomic_DNA"/>
</dbReference>
<dbReference type="PANTHER" id="PTHR48079">
    <property type="entry name" value="PROTEIN YEEZ"/>
    <property type="match status" value="1"/>
</dbReference>
<organism evidence="2 3">
    <name type="scientific">Bordetella petrii (strain ATCC BAA-461 / DSM 12804 / CCUG 43448 / CIP 107267 / Se-1111R)</name>
    <dbReference type="NCBI Taxonomy" id="340100"/>
    <lineage>
        <taxon>Bacteria</taxon>
        <taxon>Pseudomonadati</taxon>
        <taxon>Pseudomonadota</taxon>
        <taxon>Betaproteobacteria</taxon>
        <taxon>Burkholderiales</taxon>
        <taxon>Alcaligenaceae</taxon>
        <taxon>Bordetella</taxon>
    </lineage>
</organism>
<evidence type="ECO:0000313" key="2">
    <source>
        <dbReference type="EMBL" id="CAP45188.1"/>
    </source>
</evidence>
<protein>
    <submittedName>
        <fullName evidence="2">NDP-sugar oxidoreductase</fullName>
    </submittedName>
</protein>
<dbReference type="GO" id="GO:0005737">
    <property type="term" value="C:cytoplasm"/>
    <property type="evidence" value="ECO:0007669"/>
    <property type="project" value="TreeGrafter"/>
</dbReference>
<dbReference type="STRING" id="94624.Bpet4836"/>
<dbReference type="InterPro" id="IPR051783">
    <property type="entry name" value="NAD(P)-dependent_oxidoreduct"/>
</dbReference>
<name>A9IHC5_BORPD</name>
<reference evidence="2 3" key="1">
    <citation type="journal article" date="2008" name="BMC Genomics">
        <title>The missing link: Bordetella petrii is endowed with both the metabolic versatility of environmental bacteria and virulence traits of pathogenic Bordetellae.</title>
        <authorList>
            <person name="Gross R."/>
            <person name="Guzman C.A."/>
            <person name="Sebaihia M."/>
            <person name="Martins Dos Santos V.A."/>
            <person name="Pieper D.H."/>
            <person name="Koebnik R."/>
            <person name="Lechner M."/>
            <person name="Bartels D."/>
            <person name="Buhrmester J."/>
            <person name="Choudhuri J.V."/>
            <person name="Ebensen T."/>
            <person name="Gaigalat L."/>
            <person name="Herrmann S."/>
            <person name="Khachane A.N."/>
            <person name="Larisch C."/>
            <person name="Link S."/>
            <person name="Linke B."/>
            <person name="Meyer F."/>
            <person name="Mormann S."/>
            <person name="Nakunst D."/>
            <person name="Rueckert C."/>
            <person name="Schneiker-Bekel S."/>
            <person name="Schulze K."/>
            <person name="Vorhoelter F.J."/>
            <person name="Yevsa T."/>
            <person name="Engle J.T."/>
            <person name="Goldman W.E."/>
            <person name="Puehler A."/>
            <person name="Goebel U.B."/>
            <person name="Goesmann A."/>
            <person name="Bloecker H."/>
            <person name="Kaiser O."/>
            <person name="Martinez-Arias R."/>
        </authorList>
    </citation>
    <scope>NUCLEOTIDE SEQUENCE [LARGE SCALE GENOMIC DNA]</scope>
    <source>
        <strain evidence="3">ATCC BAA-461 / DSM 12804 / CCUG 43448 / CIP 107267 / Se-1111R</strain>
    </source>
</reference>
<dbReference type="Pfam" id="PF01370">
    <property type="entry name" value="Epimerase"/>
    <property type="match status" value="1"/>
</dbReference>
<feature type="domain" description="NAD-dependent epimerase/dehydratase" evidence="1">
    <location>
        <begin position="1"/>
        <end position="213"/>
    </location>
</feature>
<dbReference type="AlphaFoldDB" id="A9IHC5"/>
<accession>A9IHC5</accession>
<dbReference type="InterPro" id="IPR001509">
    <property type="entry name" value="Epimerase_deHydtase"/>
</dbReference>
<dbReference type="Proteomes" id="UP000001225">
    <property type="component" value="Chromosome"/>
</dbReference>
<keyword evidence="3" id="KW-1185">Reference proteome</keyword>
<dbReference type="Gene3D" id="3.40.50.720">
    <property type="entry name" value="NAD(P)-binding Rossmann-like Domain"/>
    <property type="match status" value="1"/>
</dbReference>
<proteinExistence type="predicted"/>